<dbReference type="Gene3D" id="1.20.1280.50">
    <property type="match status" value="1"/>
</dbReference>
<proteinExistence type="predicted"/>
<keyword evidence="3" id="KW-1185">Reference proteome</keyword>
<dbReference type="EMBL" id="MCFF01000033">
    <property type="protein sequence ID" value="ORZ09649.1"/>
    <property type="molecule type" value="Genomic_DNA"/>
</dbReference>
<dbReference type="PROSITE" id="PS50181">
    <property type="entry name" value="FBOX"/>
    <property type="match status" value="1"/>
</dbReference>
<dbReference type="OrthoDB" id="2398646at2759"/>
<dbReference type="InterPro" id="IPR001810">
    <property type="entry name" value="F-box_dom"/>
</dbReference>
<gene>
    <name evidence="2" type="ORF">BCR41DRAFT_398632</name>
</gene>
<dbReference type="Proteomes" id="UP000193648">
    <property type="component" value="Unassembled WGS sequence"/>
</dbReference>
<sequence>MFMRGIAKSKQSVIGRDTISVLPPEIIERILMHVGVATLRMAIPLVCRRWHDIVQPLLKRLVRVRAIPLSDAIARSERKKVKFISSGYLAAKELELTHQLRLAHTLVYEAGASPNSSLLSAPGTEGHRAWSILKKTLISISTYRPQDLKIRQLILNAELKPSVWDQLLPLLELVGHELVHLRLENFPAKTVVPVASIMKYCSNLRFLHLSTRAYEPGCGAAKLGKIEVLTDKSAIKSNWFLRSITFDGLTLTQAALEALLQRCPNLVELKIIRFRPYLPGVISADKPENFLFYQEEREKFFSNLAQYCPKLTSLHVSESPDTRYGRFGEVAPIPQFPSVEQWGFSTLSMARAPSLSACMLLDHHRVENRLSSVEIHLARCGHIILTDRDMDKWIHRLLCESPLLEHFKAPDIGLTLHTLYVTKKLRNKPHRSSEFGQDQFAWPVPQQIWACRRLKTLHVKFNESYNTGMQDAQEQERVLYGYISRVCPNLEDLLIKTDAVLYRARSPVNMCLLSRLTQLRRLTLVEVPYMCEKDLDWMKERYYYDTQKQLRLKLEWVLRNDQRHRTIKSLEKWWRALRIKKSPFCIEESTSMAEQALEAPVNTNVFVAGMKSEPKEQREGISGVDVTHLGQLQDVLNYFQYRRCNRDESLWPKLETITIRYIADISWHDGKWRSYGFYAHQARDTIKKFRPEINVICIGMSRDQLIL</sequence>
<comment type="caution">
    <text evidence="2">The sequence shown here is derived from an EMBL/GenBank/DDBJ whole genome shotgun (WGS) entry which is preliminary data.</text>
</comment>
<dbReference type="PANTHER" id="PTHR38926">
    <property type="entry name" value="F-BOX DOMAIN CONTAINING PROTEIN, EXPRESSED"/>
    <property type="match status" value="1"/>
</dbReference>
<dbReference type="InterPro" id="IPR036047">
    <property type="entry name" value="F-box-like_dom_sf"/>
</dbReference>
<dbReference type="GeneID" id="33570827"/>
<dbReference type="Gene3D" id="3.80.10.10">
    <property type="entry name" value="Ribonuclease Inhibitor"/>
    <property type="match status" value="1"/>
</dbReference>
<dbReference type="SUPFAM" id="SSF52047">
    <property type="entry name" value="RNI-like"/>
    <property type="match status" value="1"/>
</dbReference>
<feature type="domain" description="F-box" evidence="1">
    <location>
        <begin position="16"/>
        <end position="61"/>
    </location>
</feature>
<dbReference type="CDD" id="cd09917">
    <property type="entry name" value="F-box_SF"/>
    <property type="match status" value="1"/>
</dbReference>
<accession>A0A1Y2GFT0</accession>
<dbReference type="SUPFAM" id="SSF81383">
    <property type="entry name" value="F-box domain"/>
    <property type="match status" value="1"/>
</dbReference>
<evidence type="ECO:0000313" key="2">
    <source>
        <dbReference type="EMBL" id="ORZ09649.1"/>
    </source>
</evidence>
<reference evidence="2 3" key="1">
    <citation type="submission" date="2016-07" db="EMBL/GenBank/DDBJ databases">
        <title>Pervasive Adenine N6-methylation of Active Genes in Fungi.</title>
        <authorList>
            <consortium name="DOE Joint Genome Institute"/>
            <person name="Mondo S.J."/>
            <person name="Dannebaum R.O."/>
            <person name="Kuo R.C."/>
            <person name="Labutti K."/>
            <person name="Haridas S."/>
            <person name="Kuo A."/>
            <person name="Salamov A."/>
            <person name="Ahrendt S.R."/>
            <person name="Lipzen A."/>
            <person name="Sullivan W."/>
            <person name="Andreopoulos W.B."/>
            <person name="Clum A."/>
            <person name="Lindquist E."/>
            <person name="Daum C."/>
            <person name="Ramamoorthy G.K."/>
            <person name="Gryganskyi A."/>
            <person name="Culley D."/>
            <person name="Magnuson J.K."/>
            <person name="James T.Y."/>
            <person name="O'Malley M.A."/>
            <person name="Stajich J.E."/>
            <person name="Spatafora J.W."/>
            <person name="Visel A."/>
            <person name="Grigoriev I.V."/>
        </authorList>
    </citation>
    <scope>NUCLEOTIDE SEQUENCE [LARGE SCALE GENOMIC DNA]</scope>
    <source>
        <strain evidence="2 3">NRRL 3116</strain>
    </source>
</reference>
<dbReference type="InterPro" id="IPR032675">
    <property type="entry name" value="LRR_dom_sf"/>
</dbReference>
<organism evidence="2 3">
    <name type="scientific">Lobosporangium transversale</name>
    <dbReference type="NCBI Taxonomy" id="64571"/>
    <lineage>
        <taxon>Eukaryota</taxon>
        <taxon>Fungi</taxon>
        <taxon>Fungi incertae sedis</taxon>
        <taxon>Mucoromycota</taxon>
        <taxon>Mortierellomycotina</taxon>
        <taxon>Mortierellomycetes</taxon>
        <taxon>Mortierellales</taxon>
        <taxon>Mortierellaceae</taxon>
        <taxon>Lobosporangium</taxon>
    </lineage>
</organism>
<dbReference type="InParanoid" id="A0A1Y2GFT0"/>
<dbReference type="PANTHER" id="PTHR38926:SF5">
    <property type="entry name" value="F-BOX AND LEUCINE-RICH REPEAT PROTEIN 6"/>
    <property type="match status" value="1"/>
</dbReference>
<protein>
    <recommendedName>
        <fullName evidence="1">F-box domain-containing protein</fullName>
    </recommendedName>
</protein>
<dbReference type="Pfam" id="PF00646">
    <property type="entry name" value="F-box"/>
    <property type="match status" value="1"/>
</dbReference>
<name>A0A1Y2GFT0_9FUNG</name>
<evidence type="ECO:0000313" key="3">
    <source>
        <dbReference type="Proteomes" id="UP000193648"/>
    </source>
</evidence>
<evidence type="ECO:0000259" key="1">
    <source>
        <dbReference type="PROSITE" id="PS50181"/>
    </source>
</evidence>
<dbReference type="RefSeq" id="XP_021878919.1">
    <property type="nucleotide sequence ID" value="XM_022028984.1"/>
</dbReference>
<dbReference type="AlphaFoldDB" id="A0A1Y2GFT0"/>